<evidence type="ECO:0000259" key="7">
    <source>
        <dbReference type="Pfam" id="PF04024"/>
    </source>
</evidence>
<dbReference type="KEGG" id="dtn:DTL3_0796"/>
<evidence type="ECO:0000256" key="6">
    <source>
        <dbReference type="SAM" id="Phobius"/>
    </source>
</evidence>
<feature type="transmembrane region" description="Helical" evidence="6">
    <location>
        <begin position="116"/>
        <end position="138"/>
    </location>
</feature>
<evidence type="ECO:0000256" key="1">
    <source>
        <dbReference type="ARBA" id="ARBA00004162"/>
    </source>
</evidence>
<name>A0A0C7P1G2_DEFTU</name>
<keyword evidence="3 6" id="KW-0812">Transmembrane</keyword>
<evidence type="ECO:0000313" key="9">
    <source>
        <dbReference type="Proteomes" id="UP000032809"/>
    </source>
</evidence>
<dbReference type="HOGENOM" id="CLU_099432_0_1_0"/>
<dbReference type="STRING" id="1006576.DTL3_0796"/>
<dbReference type="AlphaFoldDB" id="A0A0C7P1G2"/>
<proteinExistence type="predicted"/>
<protein>
    <submittedName>
        <fullName evidence="8">PspC domain</fullName>
    </submittedName>
</protein>
<evidence type="ECO:0000256" key="4">
    <source>
        <dbReference type="ARBA" id="ARBA00022989"/>
    </source>
</evidence>
<dbReference type="Proteomes" id="UP000032809">
    <property type="component" value="Chromosome I"/>
</dbReference>
<keyword evidence="4 6" id="KW-1133">Transmembrane helix</keyword>
<evidence type="ECO:0000256" key="3">
    <source>
        <dbReference type="ARBA" id="ARBA00022692"/>
    </source>
</evidence>
<keyword evidence="2" id="KW-1003">Cell membrane</keyword>
<accession>A0A0C7P1G2</accession>
<sequence>MKKLYRSRDNKVLAGVCGGIGEYFEIDPVIIRLIWIVLTMIWGFGLFLYIIAIFLIPLEPKEIKIQDVGTTTQESKKDYRHLEDNDRNIVITLIALFFIVLGIMVVISIIAPSTYIFRNIIKGILGVAMIIIGIYLVFKSKKDY</sequence>
<comment type="subcellular location">
    <subcellularLocation>
        <location evidence="1">Cell membrane</location>
        <topology evidence="1">Single-pass membrane protein</topology>
    </subcellularLocation>
</comment>
<dbReference type="PATRIC" id="fig|1006576.9.peg.785"/>
<feature type="transmembrane region" description="Helical" evidence="6">
    <location>
        <begin position="33"/>
        <end position="56"/>
    </location>
</feature>
<feature type="transmembrane region" description="Helical" evidence="6">
    <location>
        <begin position="89"/>
        <end position="110"/>
    </location>
</feature>
<dbReference type="OrthoDB" id="9815286at2"/>
<gene>
    <name evidence="8" type="primary">pspC</name>
    <name evidence="8" type="ORF">DTL3_0796</name>
</gene>
<dbReference type="PANTHER" id="PTHR33885:SF3">
    <property type="entry name" value="PHAGE SHOCK PROTEIN C"/>
    <property type="match status" value="1"/>
</dbReference>
<reference evidence="9" key="1">
    <citation type="submission" date="2014-11" db="EMBL/GenBank/DDBJ databases">
        <authorList>
            <person name="Wibberg D."/>
        </authorList>
    </citation>
    <scope>NUCLEOTIDE SEQUENCE [LARGE SCALE GENOMIC DNA]</scope>
    <source>
        <strain evidence="9">L3</strain>
    </source>
</reference>
<dbReference type="RefSeq" id="WP_045087623.1">
    <property type="nucleotide sequence ID" value="NZ_LN824141.1"/>
</dbReference>
<dbReference type="InterPro" id="IPR052027">
    <property type="entry name" value="PspC"/>
</dbReference>
<feature type="domain" description="Phage shock protein PspC N-terminal" evidence="7">
    <location>
        <begin position="2"/>
        <end position="58"/>
    </location>
</feature>
<dbReference type="PANTHER" id="PTHR33885">
    <property type="entry name" value="PHAGE SHOCK PROTEIN C"/>
    <property type="match status" value="1"/>
</dbReference>
<dbReference type="Pfam" id="PF04024">
    <property type="entry name" value="PspC"/>
    <property type="match status" value="1"/>
</dbReference>
<dbReference type="EMBL" id="LN824141">
    <property type="protein sequence ID" value="CEP78105.1"/>
    <property type="molecule type" value="Genomic_DNA"/>
</dbReference>
<evidence type="ECO:0000256" key="5">
    <source>
        <dbReference type="ARBA" id="ARBA00023136"/>
    </source>
</evidence>
<keyword evidence="9" id="KW-1185">Reference proteome</keyword>
<evidence type="ECO:0000313" key="8">
    <source>
        <dbReference type="EMBL" id="CEP78105.1"/>
    </source>
</evidence>
<evidence type="ECO:0000256" key="2">
    <source>
        <dbReference type="ARBA" id="ARBA00022475"/>
    </source>
</evidence>
<dbReference type="GO" id="GO:0005886">
    <property type="term" value="C:plasma membrane"/>
    <property type="evidence" value="ECO:0007669"/>
    <property type="project" value="UniProtKB-SubCell"/>
</dbReference>
<dbReference type="InterPro" id="IPR007168">
    <property type="entry name" value="Phageshock_PspC_N"/>
</dbReference>
<keyword evidence="5 6" id="KW-0472">Membrane</keyword>
<organism evidence="8 9">
    <name type="scientific">Defluviitoga tunisiensis</name>
    <dbReference type="NCBI Taxonomy" id="1006576"/>
    <lineage>
        <taxon>Bacteria</taxon>
        <taxon>Thermotogati</taxon>
        <taxon>Thermotogota</taxon>
        <taxon>Thermotogae</taxon>
        <taxon>Petrotogales</taxon>
        <taxon>Petrotogaceae</taxon>
        <taxon>Defluviitoga</taxon>
    </lineage>
</organism>